<dbReference type="PANTHER" id="PTHR41260:SF1">
    <property type="entry name" value="PROTEIN ECSC"/>
    <property type="match status" value="1"/>
</dbReference>
<reference evidence="1 2" key="1">
    <citation type="submission" date="2021-02" db="EMBL/GenBank/DDBJ databases">
        <title>Bacillus sp. RD4P76, an endophyte from a halophyte.</title>
        <authorList>
            <person name="Sun J.-Q."/>
        </authorList>
    </citation>
    <scope>NUCLEOTIDE SEQUENCE [LARGE SCALE GENOMIC DNA]</scope>
    <source>
        <strain evidence="1 2">RD4P76</strain>
    </source>
</reference>
<protein>
    <submittedName>
        <fullName evidence="1">EcsC family protein</fullName>
    </submittedName>
</protein>
<organism evidence="1 2">
    <name type="scientific">Bacillus suaedaesalsae</name>
    <dbReference type="NCBI Taxonomy" id="2810349"/>
    <lineage>
        <taxon>Bacteria</taxon>
        <taxon>Bacillati</taxon>
        <taxon>Bacillota</taxon>
        <taxon>Bacilli</taxon>
        <taxon>Bacillales</taxon>
        <taxon>Bacillaceae</taxon>
        <taxon>Bacillus</taxon>
    </lineage>
</organism>
<proteinExistence type="predicted"/>
<evidence type="ECO:0000313" key="1">
    <source>
        <dbReference type="EMBL" id="MBM6617738.1"/>
    </source>
</evidence>
<dbReference type="InterPro" id="IPR024787">
    <property type="entry name" value="EcsC"/>
</dbReference>
<keyword evidence="2" id="KW-1185">Reference proteome</keyword>
<dbReference type="Proteomes" id="UP001518925">
    <property type="component" value="Unassembled WGS sequence"/>
</dbReference>
<dbReference type="PANTHER" id="PTHR41260">
    <property type="entry name" value="PROTEIN ECSC"/>
    <property type="match status" value="1"/>
</dbReference>
<gene>
    <name evidence="1" type="ORF">JR050_08665</name>
</gene>
<dbReference type="RefSeq" id="WP_204203110.1">
    <property type="nucleotide sequence ID" value="NZ_JAFELM010000027.1"/>
</dbReference>
<evidence type="ECO:0000313" key="2">
    <source>
        <dbReference type="Proteomes" id="UP001518925"/>
    </source>
</evidence>
<sequence length="265" mass="30637">METKEELLQQLKLIEKWENDQKGLWFWEKIGRLPFKLLDKITPAFVQKKIGVLLDELGQYIQSGGKYLVQEQQIVHKYQSKFSEEISTLDDISTVPLHVMNQVCLEVVQNRQNFATVQGASTGFGGIFTLSIDIPLLLGLSLKTLQEIAMIYGYDPNDPAERIFIVKSLQFASSDIVGKQAILNELTDFYHRSEHQNEMMSQLQGWREVIYTYRDQFGWKKLFQLIPVAGMIFGAFVNRSMISDISEAGTMLYQKRRIMDRLQNQ</sequence>
<name>A0ABS2DGY4_9BACI</name>
<dbReference type="EMBL" id="JAFELM010000027">
    <property type="protein sequence ID" value="MBM6617738.1"/>
    <property type="molecule type" value="Genomic_DNA"/>
</dbReference>
<comment type="caution">
    <text evidence="1">The sequence shown here is derived from an EMBL/GenBank/DDBJ whole genome shotgun (WGS) entry which is preliminary data.</text>
</comment>
<accession>A0ABS2DGY4</accession>
<dbReference type="Pfam" id="PF12787">
    <property type="entry name" value="EcsC"/>
    <property type="match status" value="1"/>
</dbReference>